<dbReference type="AlphaFoldDB" id="A0AAF0FMB6"/>
<dbReference type="RefSeq" id="WP_278099317.1">
    <property type="nucleotide sequence ID" value="NZ_CP091092.1"/>
</dbReference>
<dbReference type="EMBL" id="CP091092">
    <property type="protein sequence ID" value="WFN36480.1"/>
    <property type="molecule type" value="Genomic_DNA"/>
</dbReference>
<dbReference type="KEGG" id="manq:L1994_10085"/>
<dbReference type="Proteomes" id="UP001218895">
    <property type="component" value="Chromosome"/>
</dbReference>
<dbReference type="GeneID" id="79950749"/>
<dbReference type="SUPFAM" id="SSF82171">
    <property type="entry name" value="DPP6 N-terminal domain-like"/>
    <property type="match status" value="1"/>
</dbReference>
<name>A0AAF0FMB6_9EURY</name>
<protein>
    <submittedName>
        <fullName evidence="1">Uncharacterized protein</fullName>
    </submittedName>
</protein>
<sequence length="464" mass="53406">MKIKAVVIIITIIFFLPVSPSTAVDITEPVIIAKSDSARYNSISFDNDKVAWIEYGFNEDDSLASSVHSFDIKTGRQETVIVDPSGKFSLDLSGNRYVWSDNRGIFLYDDDEKILTFLYSANAQYNPVIDGDIIVWEERDKNRSFLRMYDIKSKNYSDEILNQKDYCDYYYPAISKNNLAFIEKNKKTLEINLIFCNLTSGVSTYVSDLPYIYQPPSIDADKIVWTGKNKDDYSVFIYDTNTGAKKILSAKPGYQMYPDVSNGNVVWVYYKDSGRNFSNGGDIFLFDINTNNCSMISPPEEKQDFPKVSKDFVVWTDRRGSAHDIYLYAIPQKTGEITEYTNFNSENAFVTPNPTPDTKVRYYSSLCKGDTQWYSIEPSEDDKAISFELRWKDADTNLFLSVASPDNSMWRFSDEDDNSKDCSVRMTISDIKNRYYPKKAWTIAVSGEFNNDNKTETFYDICWY</sequence>
<dbReference type="PANTHER" id="PTHR36842">
    <property type="entry name" value="PROTEIN TOLB HOMOLOG"/>
    <property type="match status" value="1"/>
</dbReference>
<evidence type="ECO:0000313" key="2">
    <source>
        <dbReference type="Proteomes" id="UP001218895"/>
    </source>
</evidence>
<gene>
    <name evidence="1" type="ORF">L1994_10085</name>
</gene>
<keyword evidence="2" id="KW-1185">Reference proteome</keyword>
<accession>A0AAF0FMB6</accession>
<dbReference type="InterPro" id="IPR011042">
    <property type="entry name" value="6-blade_b-propeller_TolB-like"/>
</dbReference>
<reference evidence="1" key="1">
    <citation type="submission" date="2022-01" db="EMBL/GenBank/DDBJ databases">
        <title>Complete genome of Methanomicrobium antiquum DSM 21220.</title>
        <authorList>
            <person name="Chen S.-C."/>
            <person name="You Y.-T."/>
            <person name="Zhou Y.-Z."/>
            <person name="Lai M.-C."/>
        </authorList>
    </citation>
    <scope>NUCLEOTIDE SEQUENCE</scope>
    <source>
        <strain evidence="1">DSM 21220</strain>
    </source>
</reference>
<evidence type="ECO:0000313" key="1">
    <source>
        <dbReference type="EMBL" id="WFN36480.1"/>
    </source>
</evidence>
<proteinExistence type="predicted"/>
<dbReference type="Gene3D" id="2.120.10.30">
    <property type="entry name" value="TolB, C-terminal domain"/>
    <property type="match status" value="1"/>
</dbReference>
<organism evidence="1 2">
    <name type="scientific">Methanomicrobium antiquum</name>
    <dbReference type="NCBI Taxonomy" id="487686"/>
    <lineage>
        <taxon>Archaea</taxon>
        <taxon>Methanobacteriati</taxon>
        <taxon>Methanobacteriota</taxon>
        <taxon>Stenosarchaea group</taxon>
        <taxon>Methanomicrobia</taxon>
        <taxon>Methanomicrobiales</taxon>
        <taxon>Methanomicrobiaceae</taxon>
        <taxon>Methanomicrobium</taxon>
    </lineage>
</organism>
<dbReference type="PANTHER" id="PTHR36842:SF1">
    <property type="entry name" value="PROTEIN TOLB"/>
    <property type="match status" value="1"/>
</dbReference>